<dbReference type="AlphaFoldDB" id="A0A4Q2ED59"/>
<dbReference type="Proteomes" id="UP000290624">
    <property type="component" value="Unassembled WGS sequence"/>
</dbReference>
<dbReference type="PANTHER" id="PTHR43060">
    <property type="entry name" value="3-HYDROXYISOBUTYRATE DEHYDROGENASE-LIKE 1, MITOCHONDRIAL-RELATED"/>
    <property type="match status" value="1"/>
</dbReference>
<dbReference type="PANTHER" id="PTHR43060:SF15">
    <property type="entry name" value="3-HYDROXYISOBUTYRATE DEHYDROGENASE-LIKE 1, MITOCHONDRIAL-RELATED"/>
    <property type="match status" value="1"/>
</dbReference>
<dbReference type="InterPro" id="IPR036291">
    <property type="entry name" value="NAD(P)-bd_dom_sf"/>
</dbReference>
<accession>A0A4Q2ED59</accession>
<dbReference type="SUPFAM" id="SSF51735">
    <property type="entry name" value="NAD(P)-binding Rossmann-fold domains"/>
    <property type="match status" value="1"/>
</dbReference>
<keyword evidence="3" id="KW-0520">NAD</keyword>
<dbReference type="EMBL" id="PPCV01000010">
    <property type="protein sequence ID" value="RXW31367.1"/>
    <property type="molecule type" value="Genomic_DNA"/>
</dbReference>
<reference evidence="7 8" key="1">
    <citation type="submission" date="2018-01" db="EMBL/GenBank/DDBJ databases">
        <title>Lactibacter flavus gen. nov., sp. nov., a novel bacterium of the family Propionibacteriaceae isolated from raw milk and dairy products.</title>
        <authorList>
            <person name="Wenning M."/>
            <person name="Breitenwieser F."/>
            <person name="Huptas C."/>
            <person name="von Neubeck M."/>
            <person name="Busse H.-J."/>
            <person name="Scherer S."/>
        </authorList>
    </citation>
    <scope>NUCLEOTIDE SEQUENCE [LARGE SCALE GENOMIC DNA]</scope>
    <source>
        <strain evidence="7 8">VG341</strain>
    </source>
</reference>
<dbReference type="Gene3D" id="3.40.50.720">
    <property type="entry name" value="NAD(P)-binding Rossmann-like Domain"/>
    <property type="match status" value="1"/>
</dbReference>
<keyword evidence="2" id="KW-0560">Oxidoreductase</keyword>
<name>A0A4Q2ED59_9ACTN</name>
<comment type="caution">
    <text evidence="7">The sequence shown here is derived from an EMBL/GenBank/DDBJ whole genome shotgun (WGS) entry which is preliminary data.</text>
</comment>
<evidence type="ECO:0000256" key="1">
    <source>
        <dbReference type="ARBA" id="ARBA00009080"/>
    </source>
</evidence>
<proteinExistence type="inferred from homology"/>
<evidence type="ECO:0000313" key="8">
    <source>
        <dbReference type="Proteomes" id="UP000290624"/>
    </source>
</evidence>
<evidence type="ECO:0000256" key="2">
    <source>
        <dbReference type="ARBA" id="ARBA00023002"/>
    </source>
</evidence>
<dbReference type="SUPFAM" id="SSF48179">
    <property type="entry name" value="6-phosphogluconate dehydrogenase C-terminal domain-like"/>
    <property type="match status" value="1"/>
</dbReference>
<evidence type="ECO:0000256" key="4">
    <source>
        <dbReference type="PIRSR" id="PIRSR000103-1"/>
    </source>
</evidence>
<dbReference type="Gene3D" id="1.10.1040.10">
    <property type="entry name" value="N-(1-d-carboxylethyl)-l-norvaline Dehydrogenase, domain 2"/>
    <property type="match status" value="1"/>
</dbReference>
<feature type="domain" description="3-hydroxyisobutyrate dehydrogenase-like NAD-binding" evidence="6">
    <location>
        <begin position="156"/>
        <end position="275"/>
    </location>
</feature>
<evidence type="ECO:0000259" key="5">
    <source>
        <dbReference type="Pfam" id="PF03446"/>
    </source>
</evidence>
<dbReference type="Pfam" id="PF14833">
    <property type="entry name" value="NAD_binding_11"/>
    <property type="match status" value="1"/>
</dbReference>
<dbReference type="PIRSF" id="PIRSF000103">
    <property type="entry name" value="HIBADH"/>
    <property type="match status" value="1"/>
</dbReference>
<gene>
    <name evidence="7" type="ORF">C1706_12835</name>
</gene>
<dbReference type="GO" id="GO:0051287">
    <property type="term" value="F:NAD binding"/>
    <property type="evidence" value="ECO:0007669"/>
    <property type="project" value="InterPro"/>
</dbReference>
<dbReference type="InterPro" id="IPR013328">
    <property type="entry name" value="6PGD_dom2"/>
</dbReference>
<feature type="active site" evidence="4">
    <location>
        <position position="162"/>
    </location>
</feature>
<dbReference type="InterPro" id="IPR006115">
    <property type="entry name" value="6PGDH_NADP-bd"/>
</dbReference>
<evidence type="ECO:0000256" key="3">
    <source>
        <dbReference type="ARBA" id="ARBA00023027"/>
    </source>
</evidence>
<dbReference type="OrthoDB" id="3185659at2"/>
<evidence type="ECO:0000259" key="6">
    <source>
        <dbReference type="Pfam" id="PF14833"/>
    </source>
</evidence>
<keyword evidence="8" id="KW-1185">Reference proteome</keyword>
<dbReference type="InterPro" id="IPR008927">
    <property type="entry name" value="6-PGluconate_DH-like_C_sf"/>
</dbReference>
<protein>
    <submittedName>
        <fullName evidence="7">3-hydroxyisobutyrate dehydrogenase</fullName>
    </submittedName>
</protein>
<comment type="similarity">
    <text evidence="1">Belongs to the HIBADH-related family.</text>
</comment>
<feature type="domain" description="6-phosphogluconate dehydrogenase NADP-binding" evidence="5">
    <location>
        <begin position="1"/>
        <end position="148"/>
    </location>
</feature>
<sequence length="280" mass="28242">MGAPMASHIARAGHPTTVWARRREAADALAGEGITVASTPAELAAASDVIIAMLPDLPQLEALTGGPDGLWAGLGGPVVLVVSSTVSPAGVRDFAAQAAHDTHGQVHVIDAPVSGGEAKALDGTLSIMVGGPDADVAAAWGVLSACGSPTHLGPLGAGAVTKACNQLIVGAEVAALAEASLLARDAGIDLATLFDVLNRGLASSLVLEQKRDKLTTGDFTVSGPAKFMAKDLRFALEAAAASQTPLPLATFLRGQYEGLNAAGLGDLDIAVMQRYIDEQS</sequence>
<dbReference type="InterPro" id="IPR029154">
    <property type="entry name" value="HIBADH-like_NADP-bd"/>
</dbReference>
<dbReference type="GO" id="GO:0016491">
    <property type="term" value="F:oxidoreductase activity"/>
    <property type="evidence" value="ECO:0007669"/>
    <property type="project" value="UniProtKB-KW"/>
</dbReference>
<dbReference type="InterPro" id="IPR015815">
    <property type="entry name" value="HIBADH-related"/>
</dbReference>
<organism evidence="7 8">
    <name type="scientific">Propioniciclava flava</name>
    <dbReference type="NCBI Taxonomy" id="2072026"/>
    <lineage>
        <taxon>Bacteria</taxon>
        <taxon>Bacillati</taxon>
        <taxon>Actinomycetota</taxon>
        <taxon>Actinomycetes</taxon>
        <taxon>Propionibacteriales</taxon>
        <taxon>Propionibacteriaceae</taxon>
        <taxon>Propioniciclava</taxon>
    </lineage>
</organism>
<evidence type="ECO:0000313" key="7">
    <source>
        <dbReference type="EMBL" id="RXW31367.1"/>
    </source>
</evidence>
<dbReference type="Pfam" id="PF03446">
    <property type="entry name" value="NAD_binding_2"/>
    <property type="match status" value="1"/>
</dbReference>
<dbReference type="GO" id="GO:0050661">
    <property type="term" value="F:NADP binding"/>
    <property type="evidence" value="ECO:0007669"/>
    <property type="project" value="InterPro"/>
</dbReference>